<dbReference type="Proteomes" id="UP000003412">
    <property type="component" value="Chromosome"/>
</dbReference>
<organism evidence="14 15">
    <name type="scientific">Listeria marthii FSL S4-120</name>
    <dbReference type="NCBI Taxonomy" id="702457"/>
    <lineage>
        <taxon>Bacteria</taxon>
        <taxon>Bacillati</taxon>
        <taxon>Bacillota</taxon>
        <taxon>Bacilli</taxon>
        <taxon>Bacillales</taxon>
        <taxon>Listeriaceae</taxon>
        <taxon>Listeria</taxon>
    </lineage>
</organism>
<evidence type="ECO:0000256" key="8">
    <source>
        <dbReference type="ARBA" id="ARBA00022692"/>
    </source>
</evidence>
<feature type="transmembrane region" description="Helical" evidence="13">
    <location>
        <begin position="136"/>
        <end position="157"/>
    </location>
</feature>
<gene>
    <name evidence="14" type="ORF">NT05LM_2170</name>
</gene>
<reference evidence="14 15" key="1">
    <citation type="journal article" date="2010" name="Microbiol. Resour. Announc.">
        <title>Comparative genomics of the bacterial genus Listeria: Genome evolution is characterized by limited gene acquisition and limited gene loss.</title>
        <authorList>
            <person name="den Bakker H.C."/>
            <person name="Cummings C.A."/>
            <person name="Ferreira V."/>
            <person name="Vatta P."/>
            <person name="Orsi R.H."/>
            <person name="Degoricija L."/>
            <person name="Barker M."/>
            <person name="Petrauskene O."/>
            <person name="Furtado M.R."/>
            <person name="Wiedmann M."/>
        </authorList>
    </citation>
    <scope>NUCLEOTIDE SEQUENCE [LARGE SCALE GENOMIC DNA]</scope>
    <source>
        <strain evidence="14 15">FSL S4-120</strain>
    </source>
</reference>
<comment type="similarity">
    <text evidence="3">Belongs to the multi antimicrobial extrusion (MATE) (TC 2.A.66.1) family.</text>
</comment>
<evidence type="ECO:0000256" key="10">
    <source>
        <dbReference type="ARBA" id="ARBA00023065"/>
    </source>
</evidence>
<evidence type="ECO:0000256" key="4">
    <source>
        <dbReference type="ARBA" id="ARBA00020268"/>
    </source>
</evidence>
<dbReference type="EMBL" id="ADXF01000751">
    <property type="protein sequence ID" value="EFR87345.1"/>
    <property type="molecule type" value="Genomic_DNA"/>
</dbReference>
<dbReference type="PANTHER" id="PTHR43298:SF2">
    <property type="entry name" value="FMN_FAD EXPORTER YEEO-RELATED"/>
    <property type="match status" value="1"/>
</dbReference>
<keyword evidence="10" id="KW-0406">Ion transport</keyword>
<feature type="transmembrane region" description="Helical" evidence="13">
    <location>
        <begin position="248"/>
        <end position="273"/>
    </location>
</feature>
<keyword evidence="6" id="KW-0050">Antiport</keyword>
<dbReference type="Pfam" id="PF01554">
    <property type="entry name" value="MatE"/>
    <property type="match status" value="2"/>
</dbReference>
<dbReference type="CDD" id="cd13131">
    <property type="entry name" value="MATE_NorM_like"/>
    <property type="match status" value="1"/>
</dbReference>
<dbReference type="InterPro" id="IPR002528">
    <property type="entry name" value="MATE_fam"/>
</dbReference>
<evidence type="ECO:0000256" key="3">
    <source>
        <dbReference type="ARBA" id="ARBA00010199"/>
    </source>
</evidence>
<feature type="transmembrane region" description="Helical" evidence="13">
    <location>
        <begin position="102"/>
        <end position="124"/>
    </location>
</feature>
<evidence type="ECO:0000313" key="15">
    <source>
        <dbReference type="Proteomes" id="UP000003412"/>
    </source>
</evidence>
<feature type="transmembrane region" description="Helical" evidence="13">
    <location>
        <begin position="367"/>
        <end position="388"/>
    </location>
</feature>
<keyword evidence="15" id="KW-1185">Reference proteome</keyword>
<protein>
    <recommendedName>
        <fullName evidence="4">Probable multidrug resistance protein NorM</fullName>
    </recommendedName>
    <alternativeName>
        <fullName evidence="12">Multidrug-efflux transporter</fullName>
    </alternativeName>
</protein>
<evidence type="ECO:0000256" key="13">
    <source>
        <dbReference type="SAM" id="Phobius"/>
    </source>
</evidence>
<keyword evidence="9 13" id="KW-1133">Transmembrane helix</keyword>
<evidence type="ECO:0000256" key="1">
    <source>
        <dbReference type="ARBA" id="ARBA00003408"/>
    </source>
</evidence>
<proteinExistence type="inferred from homology"/>
<sequence length="463" mass="50403">MQKGDGYLQQTVTYGAKWKQFLTIFTPIVITQLTLFSMTFFDTTMSGNYSNQALAGVAIGSSFWAPVNAAFSGLLMAITPIIAQLIGAKKEKQVKNTVHNGLYIALFLAFILILINFLVVPMILTHMPVTAEVADIARHFLNGICIGIPAFFISAILRSFIDSLGLTRVTMLITLCTVPFNIFLNYCFIFGNFGFPEMGGAGSGYATGITYWLVVLVSVILIQTQTRLRKFGIFKSLTALRFSKVKEIIGIGVPNGLTILFETSIFSAVTILMGAFGTETIAAHQSANSVCTLLYAFPLSVASTLTILGGYETGAKRLKDAKQYRHIGMTAATLIGCVNGAILFFFRDTIAGFYTNDPALIDLIMHFLVYAILFQFADAVLSPVLGALRGYKDVTITSIVAFISYWLIGLPVGYGLSFTNLGPFGYWIGLSTGLFVAAFILSLRVRKTEQKLSLNAKNAEISS</sequence>
<evidence type="ECO:0000256" key="6">
    <source>
        <dbReference type="ARBA" id="ARBA00022449"/>
    </source>
</evidence>
<dbReference type="PANTHER" id="PTHR43298">
    <property type="entry name" value="MULTIDRUG RESISTANCE PROTEIN NORM-RELATED"/>
    <property type="match status" value="1"/>
</dbReference>
<comment type="function">
    <text evidence="1">Multidrug efflux pump.</text>
</comment>
<evidence type="ECO:0000313" key="14">
    <source>
        <dbReference type="EMBL" id="EFR87345.1"/>
    </source>
</evidence>
<feature type="transmembrane region" description="Helical" evidence="13">
    <location>
        <begin position="203"/>
        <end position="222"/>
    </location>
</feature>
<keyword evidence="8 13" id="KW-0812">Transmembrane</keyword>
<name>A0ABP2JYW6_9LIST</name>
<accession>A0ABP2JYW6</accession>
<keyword evidence="7" id="KW-1003">Cell membrane</keyword>
<feature type="transmembrane region" description="Helical" evidence="13">
    <location>
        <begin position="169"/>
        <end position="191"/>
    </location>
</feature>
<evidence type="ECO:0000256" key="12">
    <source>
        <dbReference type="ARBA" id="ARBA00031636"/>
    </source>
</evidence>
<feature type="transmembrane region" description="Helical" evidence="13">
    <location>
        <begin position="293"/>
        <end position="314"/>
    </location>
</feature>
<dbReference type="InterPro" id="IPR048279">
    <property type="entry name" value="MdtK-like"/>
</dbReference>
<dbReference type="NCBIfam" id="TIGR00797">
    <property type="entry name" value="matE"/>
    <property type="match status" value="1"/>
</dbReference>
<dbReference type="PIRSF" id="PIRSF006603">
    <property type="entry name" value="DinF"/>
    <property type="match status" value="1"/>
</dbReference>
<feature type="transmembrane region" description="Helical" evidence="13">
    <location>
        <begin position="53"/>
        <end position="82"/>
    </location>
</feature>
<evidence type="ECO:0000256" key="7">
    <source>
        <dbReference type="ARBA" id="ARBA00022475"/>
    </source>
</evidence>
<comment type="caution">
    <text evidence="14">The sequence shown here is derived from an EMBL/GenBank/DDBJ whole genome shotgun (WGS) entry which is preliminary data.</text>
</comment>
<keyword evidence="5" id="KW-0813">Transport</keyword>
<keyword evidence="11 13" id="KW-0472">Membrane</keyword>
<evidence type="ECO:0000256" key="2">
    <source>
        <dbReference type="ARBA" id="ARBA00004651"/>
    </source>
</evidence>
<dbReference type="InterPro" id="IPR050222">
    <property type="entry name" value="MATE_MdtK"/>
</dbReference>
<evidence type="ECO:0000256" key="5">
    <source>
        <dbReference type="ARBA" id="ARBA00022448"/>
    </source>
</evidence>
<feature type="transmembrane region" description="Helical" evidence="13">
    <location>
        <begin position="21"/>
        <end position="41"/>
    </location>
</feature>
<feature type="transmembrane region" description="Helical" evidence="13">
    <location>
        <begin position="326"/>
        <end position="347"/>
    </location>
</feature>
<feature type="transmembrane region" description="Helical" evidence="13">
    <location>
        <begin position="424"/>
        <end position="443"/>
    </location>
</feature>
<comment type="subcellular location">
    <subcellularLocation>
        <location evidence="2">Cell membrane</location>
        <topology evidence="2">Multi-pass membrane protein</topology>
    </subcellularLocation>
</comment>
<feature type="transmembrane region" description="Helical" evidence="13">
    <location>
        <begin position="395"/>
        <end position="418"/>
    </location>
</feature>
<evidence type="ECO:0000256" key="11">
    <source>
        <dbReference type="ARBA" id="ARBA00023136"/>
    </source>
</evidence>
<evidence type="ECO:0000256" key="9">
    <source>
        <dbReference type="ARBA" id="ARBA00022989"/>
    </source>
</evidence>